<dbReference type="Gene3D" id="1.25.40.10">
    <property type="entry name" value="Tetratricopeptide repeat domain"/>
    <property type="match status" value="5"/>
</dbReference>
<evidence type="ECO:0000313" key="7">
    <source>
        <dbReference type="RefSeq" id="XP_048141639.1"/>
    </source>
</evidence>
<feature type="repeat" description="PPR" evidence="3">
    <location>
        <begin position="162"/>
        <end position="196"/>
    </location>
</feature>
<evidence type="ECO:0000256" key="4">
    <source>
        <dbReference type="SAM" id="MobiDB-lite"/>
    </source>
</evidence>
<comment type="similarity">
    <text evidence="1">Belongs to the PPR family. PCMP-H subfamily.</text>
</comment>
<dbReference type="Pfam" id="PF20431">
    <property type="entry name" value="E_motif"/>
    <property type="match status" value="1"/>
</dbReference>
<dbReference type="PROSITE" id="PS51375">
    <property type="entry name" value="PPR"/>
    <property type="match status" value="5"/>
</dbReference>
<evidence type="ECO:0000256" key="2">
    <source>
        <dbReference type="ARBA" id="ARBA00022737"/>
    </source>
</evidence>
<feature type="domain" description="DYW" evidence="5">
    <location>
        <begin position="809"/>
        <end position="901"/>
    </location>
</feature>
<dbReference type="PANTHER" id="PTHR47926">
    <property type="entry name" value="PENTATRICOPEPTIDE REPEAT-CONTAINING PROTEIN"/>
    <property type="match status" value="1"/>
</dbReference>
<dbReference type="GeneID" id="115755386"/>
<dbReference type="PANTHER" id="PTHR47926:SF514">
    <property type="entry name" value="TETRATRICOPEPTIDE-LIKE HELICAL DOMAIN SUPERFAMILY, DYW DOMAIN-CONTAINING PROTEIN"/>
    <property type="match status" value="1"/>
</dbReference>
<dbReference type="Pfam" id="PF14432">
    <property type="entry name" value="DYW_deaminase"/>
    <property type="match status" value="1"/>
</dbReference>
<dbReference type="InterPro" id="IPR011990">
    <property type="entry name" value="TPR-like_helical_dom_sf"/>
</dbReference>
<sequence length="901" mass="99934">MSSIPAPIPTRPLSASSPIIPPHHPSHVSPPPAPSDTFPISSASLLPPPPPHPLLSTPPRSSWIESLRFQARSNLFREAISTYVDMMALPGIPPDQFAFPAVLKAVAGLQDLNLGRQIHAHAVKLGYEQSCVSVANTLLTMYDKCGDIGNVFKLFDRIPERDQVSWNSMLAALCRDEEWVLALDCFRSMVSENLEPSSFTLVSLAHACSNLPQGDSVLKLGKQVHAYSLRKGDRKTFTNNSLMAMYSKLGRVGDSKVLFESFEDRDLISWNTIISSLAQNECFMEALMLLVRMVHDGISPDGVTIASVLPTCTQLQLLNAGREIHAYALRNEALIGNSFVGSALVDMYCNCRQIESGRRVFDSLSDRQIGLWNAMLAGYAQNEQDHKALMLFLEMEAVWGLSSNATTIASILPACARCKAFSVKESIHGHVIKKGLQGDMYVQNALMDMYARMGKIGISRIIFDSMEVRDLVSWNTIITASVISECHESALALLMRMQSRGKDASKEEDMYNEENVHFWKPNSVTLMTVLPGCASLAAILKGKEIHGYANRNSLALDVAVGSALVDMYAKCGCLYLSRRMFDQMPVRNIITWNVIIMAYGMHGKGEEALRLFNNMVEEGANGEGVMPNEVTFIAIFAACSHSGMVEEGMQLFYSMKSEYGVEPLPDHYACVVDLLGRAGQVAEAFRLIDSIPSEFDRTGAWSSLLGACRIHQNLEVGENAAMNLLELEPDVASHYVLLSNIYSSAGLWDKAMDVRQKMKERGVRKEPGCSWIEFGDEVHKFIAGESSHPQSQELHRFLETLSDRMRKEGYVPDTSCVLHNVNEEEKEALLCGHSEKLAIAFGILNTPPGMTIRVAKNLRVCNDCHAATKFISKIEDREIILRDVRRFHHFSDGKCSCGDYW</sequence>
<feature type="repeat" description="PPR" evidence="3">
    <location>
        <begin position="731"/>
        <end position="765"/>
    </location>
</feature>
<feature type="compositionally biased region" description="Pro residues" evidence="4">
    <location>
        <begin position="1"/>
        <end position="10"/>
    </location>
</feature>
<evidence type="ECO:0000256" key="3">
    <source>
        <dbReference type="PROSITE-ProRule" id="PRU00708"/>
    </source>
</evidence>
<feature type="region of interest" description="Disordered" evidence="4">
    <location>
        <begin position="1"/>
        <end position="43"/>
    </location>
</feature>
<protein>
    <submittedName>
        <fullName evidence="7">Pentatricopeptide repeat-containing protein At3g57430, chloroplastic</fullName>
    </submittedName>
</protein>
<dbReference type="InterPro" id="IPR032867">
    <property type="entry name" value="DYW_dom"/>
</dbReference>
<evidence type="ECO:0000313" key="6">
    <source>
        <dbReference type="Proteomes" id="UP000827889"/>
    </source>
</evidence>
<proteinExistence type="inferred from homology"/>
<dbReference type="Proteomes" id="UP000827889">
    <property type="component" value="Chromosome 9"/>
</dbReference>
<keyword evidence="2" id="KW-0677">Repeat</keyword>
<organism evidence="6 7">
    <name type="scientific">Rhodamnia argentea</name>
    <dbReference type="NCBI Taxonomy" id="178133"/>
    <lineage>
        <taxon>Eukaryota</taxon>
        <taxon>Viridiplantae</taxon>
        <taxon>Streptophyta</taxon>
        <taxon>Embryophyta</taxon>
        <taxon>Tracheophyta</taxon>
        <taxon>Spermatophyta</taxon>
        <taxon>Magnoliopsida</taxon>
        <taxon>eudicotyledons</taxon>
        <taxon>Gunneridae</taxon>
        <taxon>Pentapetalae</taxon>
        <taxon>rosids</taxon>
        <taxon>malvids</taxon>
        <taxon>Myrtales</taxon>
        <taxon>Myrtaceae</taxon>
        <taxon>Myrtoideae</taxon>
        <taxon>Myrteae</taxon>
        <taxon>Australasian group</taxon>
        <taxon>Rhodamnia</taxon>
    </lineage>
</organism>
<accession>A0ABM3HYH2</accession>
<dbReference type="InterPro" id="IPR046848">
    <property type="entry name" value="E_motif"/>
</dbReference>
<evidence type="ECO:0000259" key="5">
    <source>
        <dbReference type="Pfam" id="PF14432"/>
    </source>
</evidence>
<feature type="repeat" description="PPR" evidence="3">
    <location>
        <begin position="628"/>
        <end position="663"/>
    </location>
</feature>
<evidence type="ECO:0000256" key="1">
    <source>
        <dbReference type="ARBA" id="ARBA00006643"/>
    </source>
</evidence>
<reference evidence="7" key="1">
    <citation type="submission" date="2025-08" db="UniProtKB">
        <authorList>
            <consortium name="RefSeq"/>
        </authorList>
    </citation>
    <scope>IDENTIFICATION</scope>
    <source>
        <tissue evidence="7">Leaf</tissue>
    </source>
</reference>
<dbReference type="Pfam" id="PF01535">
    <property type="entry name" value="PPR"/>
    <property type="match status" value="6"/>
</dbReference>
<keyword evidence="6" id="KW-1185">Reference proteome</keyword>
<feature type="repeat" description="PPR" evidence="3">
    <location>
        <begin position="266"/>
        <end position="300"/>
    </location>
</feature>
<feature type="repeat" description="PPR" evidence="3">
    <location>
        <begin position="588"/>
        <end position="622"/>
    </location>
</feature>
<feature type="compositionally biased region" description="Pro residues" evidence="4">
    <location>
        <begin position="19"/>
        <end position="34"/>
    </location>
</feature>
<name>A0ABM3HYH2_9MYRT</name>
<dbReference type="Pfam" id="PF13041">
    <property type="entry name" value="PPR_2"/>
    <property type="match status" value="1"/>
</dbReference>
<gene>
    <name evidence="7" type="primary">LOC115755386</name>
</gene>
<dbReference type="InterPro" id="IPR046960">
    <property type="entry name" value="PPR_At4g14850-like_plant"/>
</dbReference>
<dbReference type="InterPro" id="IPR002885">
    <property type="entry name" value="PPR_rpt"/>
</dbReference>
<dbReference type="NCBIfam" id="TIGR00756">
    <property type="entry name" value="PPR"/>
    <property type="match status" value="4"/>
</dbReference>
<dbReference type="RefSeq" id="XP_048141639.1">
    <property type="nucleotide sequence ID" value="XM_048285682.1"/>
</dbReference>